<name>A0A0B7H8A0_9FLAO</name>
<sequence length="311" mass="35939">MKKKKIYELPSNNLYTNYKAEVFASGMIQEGIRKNKIRIIRKGRAKRNVAKEVDRLACDFSSQEEIYTIYTNKRDLYDSLPKGVFHEAGSSSKAQQKSAVLKSIEKGKKEEFNARYFFKPFEMFLDEVLINLQLYERQLERPHSHPDFINLFVNNWKFIKDIPLDKALFLLNFLSQSNRITRGEQIAQILGSFLGCDVSIENDVEPVSFQIPHKWILGKGELGKNSFIGNTFIDTLPIVNLKIANLRQEYKELVYSGSAARKQLHILLDLFIPADAQLRIHIEGYKEETLFKLTSNAEKSAILGFSTRLEY</sequence>
<evidence type="ECO:0000313" key="1">
    <source>
        <dbReference type="EMBL" id="CEN35841.1"/>
    </source>
</evidence>
<dbReference type="RefSeq" id="WP_041992167.1">
    <property type="nucleotide sequence ID" value="NZ_CDOD01000022.1"/>
</dbReference>
<dbReference type="AlphaFoldDB" id="A0A0B7H8A0"/>
<organism evidence="1 2">
    <name type="scientific">Capnocytophaga cynodegmi</name>
    <dbReference type="NCBI Taxonomy" id="28189"/>
    <lineage>
        <taxon>Bacteria</taxon>
        <taxon>Pseudomonadati</taxon>
        <taxon>Bacteroidota</taxon>
        <taxon>Flavobacteriia</taxon>
        <taxon>Flavobacteriales</taxon>
        <taxon>Flavobacteriaceae</taxon>
        <taxon>Capnocytophaga</taxon>
    </lineage>
</organism>
<reference evidence="2" key="1">
    <citation type="submission" date="2015-01" db="EMBL/GenBank/DDBJ databases">
        <authorList>
            <person name="MANFREDI Pablo"/>
        </authorList>
    </citation>
    <scope>NUCLEOTIDE SEQUENCE [LARGE SCALE GENOMIC DNA]</scope>
    <source>
        <strain evidence="2">Ccyn2B</strain>
    </source>
</reference>
<dbReference type="EMBL" id="CDOD01000022">
    <property type="protein sequence ID" value="CEN35841.1"/>
    <property type="molecule type" value="Genomic_DNA"/>
</dbReference>
<evidence type="ECO:0000313" key="2">
    <source>
        <dbReference type="Proteomes" id="UP000038055"/>
    </source>
</evidence>
<keyword evidence="2" id="KW-1185">Reference proteome</keyword>
<dbReference type="Proteomes" id="UP000038055">
    <property type="component" value="Unassembled WGS sequence"/>
</dbReference>
<accession>A0A0B7H8A0</accession>
<protein>
    <recommendedName>
        <fullName evidence="3">Type VI secretion system baseplate subunit TssG</fullName>
    </recommendedName>
</protein>
<proteinExistence type="predicted"/>
<gene>
    <name evidence="1" type="ORF">CCYN2B_290029</name>
</gene>
<evidence type="ECO:0008006" key="3">
    <source>
        <dbReference type="Google" id="ProtNLM"/>
    </source>
</evidence>